<comment type="caution">
    <text evidence="2">The sequence shown here is derived from an EMBL/GenBank/DDBJ whole genome shotgun (WGS) entry which is preliminary data.</text>
</comment>
<evidence type="ECO:0000313" key="2">
    <source>
        <dbReference type="EMBL" id="GAA3352984.1"/>
    </source>
</evidence>
<evidence type="ECO:0000313" key="3">
    <source>
        <dbReference type="Proteomes" id="UP001500483"/>
    </source>
</evidence>
<name>A0ABP6RIY2_9PSEU</name>
<feature type="compositionally biased region" description="Low complexity" evidence="1">
    <location>
        <begin position="1"/>
        <end position="21"/>
    </location>
</feature>
<feature type="region of interest" description="Disordered" evidence="1">
    <location>
        <begin position="1"/>
        <end position="27"/>
    </location>
</feature>
<organism evidence="2 3">
    <name type="scientific">Saccharopolyspora gregorii</name>
    <dbReference type="NCBI Taxonomy" id="33914"/>
    <lineage>
        <taxon>Bacteria</taxon>
        <taxon>Bacillati</taxon>
        <taxon>Actinomycetota</taxon>
        <taxon>Actinomycetes</taxon>
        <taxon>Pseudonocardiales</taxon>
        <taxon>Pseudonocardiaceae</taxon>
        <taxon>Saccharopolyspora</taxon>
    </lineage>
</organism>
<gene>
    <name evidence="2" type="ORF">GCM10020366_04680</name>
</gene>
<reference evidence="3" key="1">
    <citation type="journal article" date="2019" name="Int. J. Syst. Evol. Microbiol.">
        <title>The Global Catalogue of Microorganisms (GCM) 10K type strain sequencing project: providing services to taxonomists for standard genome sequencing and annotation.</title>
        <authorList>
            <consortium name="The Broad Institute Genomics Platform"/>
            <consortium name="The Broad Institute Genome Sequencing Center for Infectious Disease"/>
            <person name="Wu L."/>
            <person name="Ma J."/>
        </authorList>
    </citation>
    <scope>NUCLEOTIDE SEQUENCE [LARGE SCALE GENOMIC DNA]</scope>
    <source>
        <strain evidence="3">JCM 9687</strain>
    </source>
</reference>
<dbReference type="Proteomes" id="UP001500483">
    <property type="component" value="Unassembled WGS sequence"/>
</dbReference>
<keyword evidence="3" id="KW-1185">Reference proteome</keyword>
<evidence type="ECO:0000256" key="1">
    <source>
        <dbReference type="SAM" id="MobiDB-lite"/>
    </source>
</evidence>
<sequence length="69" mass="7414">MGRSAATAPPAARPTRPSSTRAHLDGSVIGKIAAARPGDHRRSVPCYRGARRARPRPVIARRSAFRAIE</sequence>
<accession>A0ABP6RIY2</accession>
<proteinExistence type="predicted"/>
<protein>
    <submittedName>
        <fullName evidence="2">Uncharacterized protein</fullName>
    </submittedName>
</protein>
<dbReference type="EMBL" id="BAAAYK010000010">
    <property type="protein sequence ID" value="GAA3352984.1"/>
    <property type="molecule type" value="Genomic_DNA"/>
</dbReference>